<dbReference type="Gene3D" id="3.10.100.10">
    <property type="entry name" value="Mannose-Binding Protein A, subunit A"/>
    <property type="match status" value="2"/>
</dbReference>
<keyword evidence="3" id="KW-1185">Reference proteome</keyword>
<evidence type="ECO:0000259" key="1">
    <source>
        <dbReference type="PROSITE" id="PS50041"/>
    </source>
</evidence>
<feature type="domain" description="C-type lectin" evidence="1">
    <location>
        <begin position="1023"/>
        <end position="1149"/>
    </location>
</feature>
<dbReference type="InterPro" id="IPR006170">
    <property type="entry name" value="PBP/GOBP"/>
</dbReference>
<dbReference type="SUPFAM" id="SSF47565">
    <property type="entry name" value="Insect pheromone/odorant-binding proteins"/>
    <property type="match status" value="1"/>
</dbReference>
<dbReference type="InterPro" id="IPR036728">
    <property type="entry name" value="PBP_GOBP_sf"/>
</dbReference>
<comment type="caution">
    <text evidence="2">The sequence shown here is derived from an EMBL/GenBank/DDBJ whole genome shotgun (WGS) entry which is preliminary data.</text>
</comment>
<organism evidence="2 3">
    <name type="scientific">Cloeon dipterum</name>
    <dbReference type="NCBI Taxonomy" id="197152"/>
    <lineage>
        <taxon>Eukaryota</taxon>
        <taxon>Metazoa</taxon>
        <taxon>Ecdysozoa</taxon>
        <taxon>Arthropoda</taxon>
        <taxon>Hexapoda</taxon>
        <taxon>Insecta</taxon>
        <taxon>Pterygota</taxon>
        <taxon>Palaeoptera</taxon>
        <taxon>Ephemeroptera</taxon>
        <taxon>Pisciforma</taxon>
        <taxon>Baetidae</taxon>
        <taxon>Cloeon</taxon>
    </lineage>
</organism>
<dbReference type="InterPro" id="IPR016187">
    <property type="entry name" value="CTDL_fold"/>
</dbReference>
<dbReference type="EMBL" id="CADEPI010000173">
    <property type="protein sequence ID" value="CAB3378809.1"/>
    <property type="molecule type" value="Genomic_DNA"/>
</dbReference>
<dbReference type="Pfam" id="PF01395">
    <property type="entry name" value="PBP_GOBP"/>
    <property type="match status" value="1"/>
</dbReference>
<dbReference type="CDD" id="cd23992">
    <property type="entry name" value="PBP_GOBP"/>
    <property type="match status" value="1"/>
</dbReference>
<sequence length="1421" mass="159962">MGNIFALSSAIRNSGMAVFPATSAFIFLLLSQSIKALEITNKTINPRKCNAGDCSLHNAKLKNFLSSAITEAALSAFISSNVEIGEIFYRCGRLFYRSHNQANFADAALICTKRKMQLVTAEGGANNMNCLVPNLEKMSLEDQNSYKYAYIWTSGMAEGRSCGNVAYSWCAGNRNVIRPEEFNLPLEVNRKERCLVLSMMTKTLIRMDCNRQNYFYCEYNCKTVSCLKEQICVKNLNGVWAEWQKSFWISEISFTTFIFGNKKVTWTENVKFCCSIGMSPVRVTDKFLAALNSNNDITIFENPVNASEDRELIKTSFWTAATRQGCAGQYRFCSHDDVGPWDSTDDFWDMVNPRDDGSCLVVDRQYAKKGAPFGVRQVQCSAPTGNFACQTDGKKVDDVVNSGSGKTGQQMNVACDQPNCSKMKFCEINGNYAVPFENKDERVLLKPNRLGEWRTACGVRYLFYKEKLSWKDSLEFCCSLGMRLVSVQTTNVAMAVSDKNQGQFCLKLINTDEKGPTLHAVNCASNLFQPICETRLPAESYLQEIFNECKLTHRVSERELEKFKSTGSLDRLSYKMKCFATCIAELLGLMYEGGKFWEDDVEKAMRRYKGSQAIEEDFRSVVKKYPTSLFKKAADNLDALRIIIMENNQQVAWKSTLLVNQALDRFWECNRMVQSNQTQGECTFIHEFIKCFTSGPPSLAKFWEMDLRNLFDWKDKALSLRIPSSYYYNDSLKTGSSVLFEGAPVDPNPRSYAVYVNKLSNSEEFVSSSCNFKHFRPENLTLEDACSQIAAHFQQTPVEGFYANKITDPKKRVHPAVAAAMCARANGTLPVVTLLSLAYVRILKEILSKVTTNFVGSMINPYVVMSEISMSDVDLDSYDSIVQNIGKAAVILDNYSLKYTSLLLDETFTDSRGVVRWCSTSEKLLQFAGQATSGATDRFLYYSSQDYKEAYVYFNYKESAQYPSLMFFSINALVTPKACTAGDCSLHDSKLRNFLSTAIKEDFTSVFESSFASSSLEIGEIFYKCGRLFFRSNNQGSFSDALLVCAKRKMQLVAMEEGANNMNCLAHNFEKMTIEKQKYVFMWTSGAAEGRGCGNAAYSWCSGNRSSIRTAEFDLPAEVSREESCLVLSMMTKTLIRMNCNDRNYFLCEYKCKKVSCVNREACVRNVTYFDAAGKLDRASLNGVWAEWQQTSKLGKISVTTYIFGYQKTSWAEGVKLCCSIGMKPIRVTDTFLAAFNSKHSITFFKNSVNSTDRELIKTSFWTAATRQGCAGQFRFCLHDDVGPWDSTDDFWDMVNPRDDGSCLVVDRQYAKEGAPFGVRQVQCSAPTANFACQMDEVLVNVVESSSAAAQEADRQVFSSSTRKPLLDVIREDHLGIYVFLGIDISASTPAPIIERDPLMCETPICLSLNYCQLNESFKNL</sequence>
<evidence type="ECO:0000313" key="3">
    <source>
        <dbReference type="Proteomes" id="UP000494165"/>
    </source>
</evidence>
<reference evidence="2 3" key="1">
    <citation type="submission" date="2020-04" db="EMBL/GenBank/DDBJ databases">
        <authorList>
            <person name="Alioto T."/>
            <person name="Alioto T."/>
            <person name="Gomez Garrido J."/>
        </authorList>
    </citation>
    <scope>NUCLEOTIDE SEQUENCE [LARGE SCALE GENOMIC DNA]</scope>
</reference>
<dbReference type="GO" id="GO:0005549">
    <property type="term" value="F:odorant binding"/>
    <property type="evidence" value="ECO:0007669"/>
    <property type="project" value="InterPro"/>
</dbReference>
<evidence type="ECO:0000313" key="2">
    <source>
        <dbReference type="EMBL" id="CAB3378809.1"/>
    </source>
</evidence>
<protein>
    <recommendedName>
        <fullName evidence="1">C-type lectin domain-containing protein</fullName>
    </recommendedName>
</protein>
<gene>
    <name evidence="2" type="ORF">CLODIP_2_CD00543</name>
</gene>
<dbReference type="OrthoDB" id="7357196at2759"/>
<accession>A0A8S1DDZ0</accession>
<dbReference type="InterPro" id="IPR016186">
    <property type="entry name" value="C-type_lectin-like/link_sf"/>
</dbReference>
<dbReference type="Gene3D" id="1.10.238.20">
    <property type="entry name" value="Pheromone/general odorant binding protein domain"/>
    <property type="match status" value="1"/>
</dbReference>
<proteinExistence type="predicted"/>
<dbReference type="Proteomes" id="UP000494165">
    <property type="component" value="Unassembled WGS sequence"/>
</dbReference>
<name>A0A8S1DDZ0_9INSE</name>
<dbReference type="PROSITE" id="PS50041">
    <property type="entry name" value="C_TYPE_LECTIN_2"/>
    <property type="match status" value="1"/>
</dbReference>
<dbReference type="SUPFAM" id="SSF56436">
    <property type="entry name" value="C-type lectin-like"/>
    <property type="match status" value="4"/>
</dbReference>
<dbReference type="InterPro" id="IPR001304">
    <property type="entry name" value="C-type_lectin-like"/>
</dbReference>